<dbReference type="GO" id="GO:0015937">
    <property type="term" value="P:coenzyme A biosynthetic process"/>
    <property type="evidence" value="ECO:0007669"/>
    <property type="project" value="UniProtKB-KW"/>
</dbReference>
<dbReference type="GO" id="GO:0010181">
    <property type="term" value="F:FMN binding"/>
    <property type="evidence" value="ECO:0007669"/>
    <property type="project" value="TreeGrafter"/>
</dbReference>
<dbReference type="Pfam" id="PF02441">
    <property type="entry name" value="Flavoprotein"/>
    <property type="match status" value="1"/>
</dbReference>
<sequence length="192" mass="20554">MSAAAPKPRVLLGLTGSVASTKAKELVGLLISFAEVKVVKTAAAAHFFETDALVGQGCEVYGDADDWHSWEKKGDPVLHIDLRKWADLLVIAPLSANTLAKITSGVCDNLLTSVVRAWDFGKPMLVAPAMNTFMWDSPFTAKQLNVLRELGVHVMEPVSKTLACGDTGKGALPPPLEIANRCRTLLCVGSDR</sequence>
<protein>
    <recommendedName>
        <fullName evidence="4">phosphopantothenoylcysteine decarboxylase</fullName>
        <ecNumber evidence="4">4.1.1.36</ecNumber>
    </recommendedName>
</protein>
<dbReference type="PANTHER" id="PTHR14359">
    <property type="entry name" value="HOMO-OLIGOMERIC FLAVIN CONTAINING CYS DECARBOXYLASE FAMILY"/>
    <property type="match status" value="1"/>
</dbReference>
<dbReference type="GO" id="GO:0004633">
    <property type="term" value="F:phosphopantothenoylcysteine decarboxylase activity"/>
    <property type="evidence" value="ECO:0007669"/>
    <property type="project" value="UniProtKB-EC"/>
</dbReference>
<name>A0A7S1X7S5_9CHLO</name>
<dbReference type="PANTHER" id="PTHR14359:SF6">
    <property type="entry name" value="PHOSPHOPANTOTHENOYLCYSTEINE DECARBOXYLASE"/>
    <property type="match status" value="1"/>
</dbReference>
<evidence type="ECO:0000256" key="1">
    <source>
        <dbReference type="ARBA" id="ARBA00022993"/>
    </source>
</evidence>
<proteinExistence type="inferred from homology"/>
<evidence type="ECO:0000256" key="4">
    <source>
        <dbReference type="ARBA" id="ARBA00066422"/>
    </source>
</evidence>
<dbReference type="GO" id="GO:0071513">
    <property type="term" value="C:phosphopantothenoylcysteine decarboxylase complex"/>
    <property type="evidence" value="ECO:0007669"/>
    <property type="project" value="TreeGrafter"/>
</dbReference>
<dbReference type="Gene3D" id="3.40.50.1950">
    <property type="entry name" value="Flavin prenyltransferase-like"/>
    <property type="match status" value="1"/>
</dbReference>
<dbReference type="EMBL" id="HBGG01034271">
    <property type="protein sequence ID" value="CAD9215734.1"/>
    <property type="molecule type" value="Transcribed_RNA"/>
</dbReference>
<dbReference type="EC" id="4.1.1.36" evidence="4"/>
<dbReference type="SUPFAM" id="SSF52507">
    <property type="entry name" value="Homo-oligomeric flavin-containing Cys decarboxylases, HFCD"/>
    <property type="match status" value="1"/>
</dbReference>
<keyword evidence="1" id="KW-0173">Coenzyme A biosynthesis</keyword>
<dbReference type="AlphaFoldDB" id="A0A7S1X7S5"/>
<evidence type="ECO:0000313" key="6">
    <source>
        <dbReference type="EMBL" id="CAD9215734.1"/>
    </source>
</evidence>
<dbReference type="InterPro" id="IPR036551">
    <property type="entry name" value="Flavin_trans-like"/>
</dbReference>
<comment type="pathway">
    <text evidence="3">Cofactor biosynthesis; coenzyme A biosynthesis; CoA from (R)-pantothenate: step 3/5.</text>
</comment>
<reference evidence="6" key="1">
    <citation type="submission" date="2021-01" db="EMBL/GenBank/DDBJ databases">
        <authorList>
            <person name="Corre E."/>
            <person name="Pelletier E."/>
            <person name="Niang G."/>
            <person name="Scheremetjew M."/>
            <person name="Finn R."/>
            <person name="Kale V."/>
            <person name="Holt S."/>
            <person name="Cochrane G."/>
            <person name="Meng A."/>
            <person name="Brown T."/>
            <person name="Cohen L."/>
        </authorList>
    </citation>
    <scope>NUCLEOTIDE SEQUENCE</scope>
    <source>
        <strain evidence="6">PLY429</strain>
    </source>
</reference>
<comment type="similarity">
    <text evidence="2">Belongs to the HFCD (homooligomeric flavin containing Cys decarboxylase) superfamily.</text>
</comment>
<feature type="domain" description="Flavoprotein" evidence="5">
    <location>
        <begin position="9"/>
        <end position="179"/>
    </location>
</feature>
<evidence type="ECO:0000256" key="3">
    <source>
        <dbReference type="ARBA" id="ARBA00060685"/>
    </source>
</evidence>
<organism evidence="6">
    <name type="scientific">Tetraselmis chuii</name>
    <dbReference type="NCBI Taxonomy" id="63592"/>
    <lineage>
        <taxon>Eukaryota</taxon>
        <taxon>Viridiplantae</taxon>
        <taxon>Chlorophyta</taxon>
        <taxon>core chlorophytes</taxon>
        <taxon>Chlorodendrophyceae</taxon>
        <taxon>Chlorodendrales</taxon>
        <taxon>Chlorodendraceae</taxon>
        <taxon>Tetraselmis</taxon>
    </lineage>
</organism>
<dbReference type="InterPro" id="IPR003382">
    <property type="entry name" value="Flavoprotein"/>
</dbReference>
<evidence type="ECO:0000259" key="5">
    <source>
        <dbReference type="Pfam" id="PF02441"/>
    </source>
</evidence>
<evidence type="ECO:0000256" key="2">
    <source>
        <dbReference type="ARBA" id="ARBA00038350"/>
    </source>
</evidence>
<gene>
    <name evidence="6" type="ORF">TCHU04912_LOCUS17974</name>
</gene>
<accession>A0A7S1X7S5</accession>